<reference evidence="1 2" key="1">
    <citation type="journal article" date="2022" name="DNA Res.">
        <title>Chromosomal-level genome assembly of the orchid tree Bauhinia variegata (Leguminosae; Cercidoideae) supports the allotetraploid origin hypothesis of Bauhinia.</title>
        <authorList>
            <person name="Zhong Y."/>
            <person name="Chen Y."/>
            <person name="Zheng D."/>
            <person name="Pang J."/>
            <person name="Liu Y."/>
            <person name="Luo S."/>
            <person name="Meng S."/>
            <person name="Qian L."/>
            <person name="Wei D."/>
            <person name="Dai S."/>
            <person name="Zhou R."/>
        </authorList>
    </citation>
    <scope>NUCLEOTIDE SEQUENCE [LARGE SCALE GENOMIC DNA]</scope>
    <source>
        <strain evidence="1">BV-YZ2020</strain>
    </source>
</reference>
<evidence type="ECO:0000313" key="2">
    <source>
        <dbReference type="Proteomes" id="UP000828941"/>
    </source>
</evidence>
<protein>
    <submittedName>
        <fullName evidence="1">Uncharacterized protein</fullName>
    </submittedName>
</protein>
<name>A0ACB9KFX7_BAUVA</name>
<dbReference type="Proteomes" id="UP000828941">
    <property type="component" value="Chromosome 14"/>
</dbReference>
<dbReference type="EMBL" id="CM039439">
    <property type="protein sequence ID" value="KAI4296088.1"/>
    <property type="molecule type" value="Genomic_DNA"/>
</dbReference>
<evidence type="ECO:0000313" key="1">
    <source>
        <dbReference type="EMBL" id="KAI4296088.1"/>
    </source>
</evidence>
<sequence length="157" mass="18008">MEKVKMKRAREEDDGTEIRSSESSSTKKRDPKGVISMKERKKKKDAEEKGSRKLNSHLVMGVFDFPWLKDGVIAKPEELNLDFEDKFSSCLERQYSAFEADDLCFSEVNGFCETPESSITHFPEAKLVENVWQPLELKAEDVDCIWSSLLNEPLLSL</sequence>
<organism evidence="1 2">
    <name type="scientific">Bauhinia variegata</name>
    <name type="common">Purple orchid tree</name>
    <name type="synonym">Phanera variegata</name>
    <dbReference type="NCBI Taxonomy" id="167791"/>
    <lineage>
        <taxon>Eukaryota</taxon>
        <taxon>Viridiplantae</taxon>
        <taxon>Streptophyta</taxon>
        <taxon>Embryophyta</taxon>
        <taxon>Tracheophyta</taxon>
        <taxon>Spermatophyta</taxon>
        <taxon>Magnoliopsida</taxon>
        <taxon>eudicotyledons</taxon>
        <taxon>Gunneridae</taxon>
        <taxon>Pentapetalae</taxon>
        <taxon>rosids</taxon>
        <taxon>fabids</taxon>
        <taxon>Fabales</taxon>
        <taxon>Fabaceae</taxon>
        <taxon>Cercidoideae</taxon>
        <taxon>Cercideae</taxon>
        <taxon>Bauhiniinae</taxon>
        <taxon>Bauhinia</taxon>
    </lineage>
</organism>
<gene>
    <name evidence="1" type="ORF">L6164_036077</name>
</gene>
<comment type="caution">
    <text evidence="1">The sequence shown here is derived from an EMBL/GenBank/DDBJ whole genome shotgun (WGS) entry which is preliminary data.</text>
</comment>
<accession>A0ACB9KFX7</accession>
<keyword evidence="2" id="KW-1185">Reference proteome</keyword>
<proteinExistence type="predicted"/>